<evidence type="ECO:0000256" key="2">
    <source>
        <dbReference type="ARBA" id="ARBA00008335"/>
    </source>
</evidence>
<evidence type="ECO:0000313" key="11">
    <source>
        <dbReference type="Proteomes" id="UP001165065"/>
    </source>
</evidence>
<dbReference type="EMBL" id="BRYA01000575">
    <property type="protein sequence ID" value="GMI23826.1"/>
    <property type="molecule type" value="Genomic_DNA"/>
</dbReference>
<gene>
    <name evidence="10" type="ORF">TrCOL_g8665</name>
</gene>
<dbReference type="Proteomes" id="UP001165065">
    <property type="component" value="Unassembled WGS sequence"/>
</dbReference>
<feature type="transmembrane region" description="Helical" evidence="9">
    <location>
        <begin position="83"/>
        <end position="99"/>
    </location>
</feature>
<feature type="transmembrane region" description="Helical" evidence="9">
    <location>
        <begin position="271"/>
        <end position="292"/>
    </location>
</feature>
<keyword evidence="4" id="KW-1003">Cell membrane</keyword>
<feature type="transmembrane region" description="Helical" evidence="9">
    <location>
        <begin position="111"/>
        <end position="136"/>
    </location>
</feature>
<evidence type="ECO:0000256" key="9">
    <source>
        <dbReference type="SAM" id="Phobius"/>
    </source>
</evidence>
<reference evidence="11" key="1">
    <citation type="journal article" date="2023" name="Commun. Biol.">
        <title>Genome analysis of Parmales, the sister group of diatoms, reveals the evolutionary specialization of diatoms from phago-mixotrophs to photoautotrophs.</title>
        <authorList>
            <person name="Ban H."/>
            <person name="Sato S."/>
            <person name="Yoshikawa S."/>
            <person name="Yamada K."/>
            <person name="Nakamura Y."/>
            <person name="Ichinomiya M."/>
            <person name="Sato N."/>
            <person name="Blanc-Mathieu R."/>
            <person name="Endo H."/>
            <person name="Kuwata A."/>
            <person name="Ogata H."/>
        </authorList>
    </citation>
    <scope>NUCLEOTIDE SEQUENCE [LARGE SCALE GENOMIC DNA]</scope>
</reference>
<dbReference type="GO" id="GO:0008643">
    <property type="term" value="P:carbohydrate transport"/>
    <property type="evidence" value="ECO:0007669"/>
    <property type="project" value="InterPro"/>
</dbReference>
<dbReference type="CDD" id="cd17332">
    <property type="entry name" value="MFS_MelB_like"/>
    <property type="match status" value="1"/>
</dbReference>
<keyword evidence="11" id="KW-1185">Reference proteome</keyword>
<dbReference type="InterPro" id="IPR036259">
    <property type="entry name" value="MFS_trans_sf"/>
</dbReference>
<keyword evidence="5 9" id="KW-0812">Transmembrane</keyword>
<sequence>MSSEKTVPRSTKVLLGIGEAVMISNTLTTGFFLNSYLLETACLDGVHVAVIQVVQGFFDVINDPVVGTLSDNTRTRWGRRRPWMLLGSLILPCSYWLLFCPSPFSSEDFKLLYYMVCFCGVSLGVTCMNISISALVPELTDDYDERTSLSSYRLAIGNLSAFGSLMVMTQMLSTYSASEKVEGYRNSALVVAIIMATFGLVCFAFIREKFKMTLEENVNSVKVPQSPKSISKRKKSYDEMIEENDGLNSADVRVNRKLKDEIKLVLENKAFLWLAGIWLCGPTALFVLQSSLVLYCKYILNDETLITMIILIVQGCSFASLPFWLKLSKAKGKRFAYNCAAVGLMVFTSLLTFNSNLLFGYICACGIGLNLIVVYLIPYSMLPDCIEEDEYRTGRRREGIYVGFFGFMMKISVTLAMGFTNVLLKIVGYQAPVETCGLGVDEVAEEDEVDSNGELPASQNDATRKVIRFLVGVGPACFFAIALLCVSRYPITKDYHDNLLRKIQEKKKLGMSNAPGSVRVLRSKSQEEERNGGRGIERDDFGVNTTAVTLKFDEKQL</sequence>
<feature type="transmembrane region" description="Helical" evidence="9">
    <location>
        <begin position="187"/>
        <end position="206"/>
    </location>
</feature>
<keyword evidence="7 9" id="KW-0472">Membrane</keyword>
<evidence type="ECO:0000256" key="3">
    <source>
        <dbReference type="ARBA" id="ARBA00022448"/>
    </source>
</evidence>
<feature type="transmembrane region" description="Helical" evidence="9">
    <location>
        <begin position="335"/>
        <end position="353"/>
    </location>
</feature>
<proteinExistence type="inferred from homology"/>
<evidence type="ECO:0000256" key="4">
    <source>
        <dbReference type="ARBA" id="ARBA00022475"/>
    </source>
</evidence>
<evidence type="ECO:0000256" key="5">
    <source>
        <dbReference type="ARBA" id="ARBA00022692"/>
    </source>
</evidence>
<dbReference type="InterPro" id="IPR039672">
    <property type="entry name" value="MFS_2"/>
</dbReference>
<keyword evidence="6 9" id="KW-1133">Transmembrane helix</keyword>
<feature type="transmembrane region" description="Helical" evidence="9">
    <location>
        <begin position="359"/>
        <end position="378"/>
    </location>
</feature>
<evidence type="ECO:0000256" key="8">
    <source>
        <dbReference type="SAM" id="MobiDB-lite"/>
    </source>
</evidence>
<feature type="transmembrane region" description="Helical" evidence="9">
    <location>
        <begin position="304"/>
        <end position="323"/>
    </location>
</feature>
<dbReference type="PANTHER" id="PTHR11328:SF24">
    <property type="entry name" value="MAJOR FACILITATOR SUPERFAMILY (MFS) PROFILE DOMAIN-CONTAINING PROTEIN"/>
    <property type="match status" value="1"/>
</dbReference>
<dbReference type="GO" id="GO:0006814">
    <property type="term" value="P:sodium ion transport"/>
    <property type="evidence" value="ECO:0007669"/>
    <property type="project" value="InterPro"/>
</dbReference>
<evidence type="ECO:0000256" key="7">
    <source>
        <dbReference type="ARBA" id="ARBA00023136"/>
    </source>
</evidence>
<comment type="similarity">
    <text evidence="2">Belongs to the major facilitator superfamily.</text>
</comment>
<feature type="transmembrane region" description="Helical" evidence="9">
    <location>
        <begin position="399"/>
        <end position="419"/>
    </location>
</feature>
<accession>A0A9W7L202</accession>
<evidence type="ECO:0000256" key="6">
    <source>
        <dbReference type="ARBA" id="ARBA00022989"/>
    </source>
</evidence>
<evidence type="ECO:0000313" key="10">
    <source>
        <dbReference type="EMBL" id="GMI23826.1"/>
    </source>
</evidence>
<dbReference type="Pfam" id="PF13347">
    <property type="entry name" value="MFS_2"/>
    <property type="match status" value="2"/>
</dbReference>
<dbReference type="GO" id="GO:0005886">
    <property type="term" value="C:plasma membrane"/>
    <property type="evidence" value="ECO:0007669"/>
    <property type="project" value="UniProtKB-SubCell"/>
</dbReference>
<comment type="caution">
    <text evidence="10">The sequence shown here is derived from an EMBL/GenBank/DDBJ whole genome shotgun (WGS) entry which is preliminary data.</text>
</comment>
<evidence type="ECO:0008006" key="12">
    <source>
        <dbReference type="Google" id="ProtNLM"/>
    </source>
</evidence>
<keyword evidence="3" id="KW-0813">Transport</keyword>
<comment type="subcellular location">
    <subcellularLocation>
        <location evidence="1">Cell membrane</location>
        <topology evidence="1">Multi-pass membrane protein</topology>
    </subcellularLocation>
</comment>
<evidence type="ECO:0000256" key="1">
    <source>
        <dbReference type="ARBA" id="ARBA00004651"/>
    </source>
</evidence>
<dbReference type="PROSITE" id="PS00872">
    <property type="entry name" value="NA_GALACTOSIDE_SYMP"/>
    <property type="match status" value="1"/>
</dbReference>
<dbReference type="PANTHER" id="PTHR11328">
    <property type="entry name" value="MAJOR FACILITATOR SUPERFAMILY DOMAIN-CONTAINING PROTEIN"/>
    <property type="match status" value="1"/>
</dbReference>
<organism evidence="10 11">
    <name type="scientific">Triparma columacea</name>
    <dbReference type="NCBI Taxonomy" id="722753"/>
    <lineage>
        <taxon>Eukaryota</taxon>
        <taxon>Sar</taxon>
        <taxon>Stramenopiles</taxon>
        <taxon>Ochrophyta</taxon>
        <taxon>Bolidophyceae</taxon>
        <taxon>Parmales</taxon>
        <taxon>Triparmaceae</taxon>
        <taxon>Triparma</taxon>
    </lineage>
</organism>
<feature type="region of interest" description="Disordered" evidence="8">
    <location>
        <begin position="518"/>
        <end position="540"/>
    </location>
</feature>
<dbReference type="OrthoDB" id="197206at2759"/>
<dbReference type="Gene3D" id="1.20.1250.20">
    <property type="entry name" value="MFS general substrate transporter like domains"/>
    <property type="match status" value="1"/>
</dbReference>
<dbReference type="AlphaFoldDB" id="A0A9W7L202"/>
<dbReference type="SUPFAM" id="SSF103473">
    <property type="entry name" value="MFS general substrate transporter"/>
    <property type="match status" value="1"/>
</dbReference>
<name>A0A9W7L202_9STRA</name>
<dbReference type="GO" id="GO:0015293">
    <property type="term" value="F:symporter activity"/>
    <property type="evidence" value="ECO:0007669"/>
    <property type="project" value="InterPro"/>
</dbReference>
<dbReference type="InterPro" id="IPR018043">
    <property type="entry name" value="Na/Gal_symport_CS"/>
</dbReference>
<protein>
    <recommendedName>
        <fullName evidence="12">MFS transporter</fullName>
    </recommendedName>
</protein>
<feature type="transmembrane region" description="Helical" evidence="9">
    <location>
        <begin position="156"/>
        <end position="175"/>
    </location>
</feature>
<feature type="transmembrane region" description="Helical" evidence="9">
    <location>
        <begin position="466"/>
        <end position="486"/>
    </location>
</feature>
<feature type="compositionally biased region" description="Basic and acidic residues" evidence="8">
    <location>
        <begin position="524"/>
        <end position="540"/>
    </location>
</feature>